<dbReference type="OrthoDB" id="5086500at2759"/>
<dbReference type="SUPFAM" id="SSF48452">
    <property type="entry name" value="TPR-like"/>
    <property type="match status" value="2"/>
</dbReference>
<reference evidence="2 3" key="1">
    <citation type="submission" date="2015-01" db="EMBL/GenBank/DDBJ databases">
        <title>The Genome Sequence of Rhinocladiella mackenzie CBS 650.93.</title>
        <authorList>
            <consortium name="The Broad Institute Genomics Platform"/>
            <person name="Cuomo C."/>
            <person name="de Hoog S."/>
            <person name="Gorbushina A."/>
            <person name="Stielow B."/>
            <person name="Teixiera M."/>
            <person name="Abouelleil A."/>
            <person name="Chapman S.B."/>
            <person name="Priest M."/>
            <person name="Young S.K."/>
            <person name="Wortman J."/>
            <person name="Nusbaum C."/>
            <person name="Birren B."/>
        </authorList>
    </citation>
    <scope>NUCLEOTIDE SEQUENCE [LARGE SCALE GENOMIC DNA]</scope>
    <source>
        <strain evidence="2 3">CBS 650.93</strain>
    </source>
</reference>
<dbReference type="PANTHER" id="PTHR46082:SF11">
    <property type="entry name" value="AAA+ ATPASE DOMAIN-CONTAINING PROTEIN-RELATED"/>
    <property type="match status" value="1"/>
</dbReference>
<evidence type="ECO:0000313" key="2">
    <source>
        <dbReference type="EMBL" id="KIX02257.1"/>
    </source>
</evidence>
<dbReference type="Pfam" id="PF13432">
    <property type="entry name" value="TPR_16"/>
    <property type="match status" value="1"/>
</dbReference>
<dbReference type="VEuPathDB" id="FungiDB:Z518_08196"/>
<dbReference type="AlphaFoldDB" id="A0A0D2FJW0"/>
<dbReference type="HOGENOM" id="CLU_032503_0_0_1"/>
<organism evidence="2 3">
    <name type="scientific">Rhinocladiella mackenziei CBS 650.93</name>
    <dbReference type="NCBI Taxonomy" id="1442369"/>
    <lineage>
        <taxon>Eukaryota</taxon>
        <taxon>Fungi</taxon>
        <taxon>Dikarya</taxon>
        <taxon>Ascomycota</taxon>
        <taxon>Pezizomycotina</taxon>
        <taxon>Eurotiomycetes</taxon>
        <taxon>Chaetothyriomycetidae</taxon>
        <taxon>Chaetothyriales</taxon>
        <taxon>Herpotrichiellaceae</taxon>
        <taxon>Rhinocladiella</taxon>
    </lineage>
</organism>
<dbReference type="Proteomes" id="UP000053617">
    <property type="component" value="Unassembled WGS sequence"/>
</dbReference>
<dbReference type="EMBL" id="KN847480">
    <property type="protein sequence ID" value="KIX02257.1"/>
    <property type="molecule type" value="Genomic_DNA"/>
</dbReference>
<feature type="region of interest" description="Disordered" evidence="1">
    <location>
        <begin position="1"/>
        <end position="21"/>
    </location>
</feature>
<dbReference type="InterPro" id="IPR011990">
    <property type="entry name" value="TPR-like_helical_dom_sf"/>
</dbReference>
<dbReference type="Gene3D" id="1.25.40.10">
    <property type="entry name" value="Tetratricopeptide repeat domain"/>
    <property type="match status" value="2"/>
</dbReference>
<gene>
    <name evidence="2" type="ORF">Z518_08196</name>
</gene>
<sequence length="594" mass="66485">MIFKGAANARLERDHHERTQREEKLRRAKGWRRDWVEQLRTMPVLIHGFLTRIGTKSAIPPVLRSSKDAKGLDEHRLRAALTQLTTLSLVFHSRDTRCYSMHPLVHTWVRERPGMSTGEQAIYCHAAATLLAQCVLLPPLGTDESAENLKAEICPHVDQVQKFKISIEKSLELNRASRAWYKRPVPSLQAYLDRDTALQLVKFSLVYTQAGRWLETKTLQETVRSFVLQYLGQKHNSSIDVTLLLSGTLWQLGQGDEAAALQAKVLELCRQTRGHDDAKTLKVMDALGVSHWLQGKFSIALLLHEEATAGLERRQGSGHPDTLIAQGNLGRVLTKQCRYDEAIELHTKAVHGLKGVYGASHLETLVAMDNLAMTYLDRFMYANGPGSDLGLAHDLEVHVMDTRKLRLGPEHTYTLWATCNLARVKAAQGKVIEAEYMMTKGIKIATINLGPTHIGTLFGKLYLAHTLTSAKKFDQAEKMLNEVLDGHKSTGRPNHPDAFLAMSYLIRCYRSSKRDEDARQWRERLEAAIEAAGGQDHPFKKHLLDPRVEGFGMQMESTPIRSVHGDSAQQQIGRSDVSGGQAIAKLVLTRSSTA</sequence>
<dbReference type="STRING" id="1442369.A0A0D2FJW0"/>
<feature type="compositionally biased region" description="Basic and acidic residues" evidence="1">
    <location>
        <begin position="10"/>
        <end position="21"/>
    </location>
</feature>
<dbReference type="InterPro" id="IPR053137">
    <property type="entry name" value="NLR-like"/>
</dbReference>
<accession>A0A0D2FJW0</accession>
<dbReference type="RefSeq" id="XP_013269393.1">
    <property type="nucleotide sequence ID" value="XM_013413939.1"/>
</dbReference>
<name>A0A0D2FJW0_9EURO</name>
<proteinExistence type="predicted"/>
<keyword evidence="3" id="KW-1185">Reference proteome</keyword>
<dbReference type="PANTHER" id="PTHR46082">
    <property type="entry name" value="ATP/GTP-BINDING PROTEIN-RELATED"/>
    <property type="match status" value="1"/>
</dbReference>
<evidence type="ECO:0000313" key="3">
    <source>
        <dbReference type="Proteomes" id="UP000053617"/>
    </source>
</evidence>
<evidence type="ECO:0008006" key="4">
    <source>
        <dbReference type="Google" id="ProtNLM"/>
    </source>
</evidence>
<dbReference type="Pfam" id="PF13424">
    <property type="entry name" value="TPR_12"/>
    <property type="match status" value="2"/>
</dbReference>
<evidence type="ECO:0000256" key="1">
    <source>
        <dbReference type="SAM" id="MobiDB-lite"/>
    </source>
</evidence>
<dbReference type="GeneID" id="25296267"/>
<protein>
    <recommendedName>
        <fullName evidence="4">Kinesin light chain</fullName>
    </recommendedName>
</protein>